<evidence type="ECO:0000313" key="5">
    <source>
        <dbReference type="EMBL" id="GIN64169.1"/>
    </source>
</evidence>
<evidence type="ECO:0000256" key="1">
    <source>
        <dbReference type="SAM" id="Coils"/>
    </source>
</evidence>
<organism evidence="5 6">
    <name type="scientific">Robertmurraya siralis</name>
    <dbReference type="NCBI Taxonomy" id="77777"/>
    <lineage>
        <taxon>Bacteria</taxon>
        <taxon>Bacillati</taxon>
        <taxon>Bacillota</taxon>
        <taxon>Bacilli</taxon>
        <taxon>Bacillales</taxon>
        <taxon>Bacillaceae</taxon>
        <taxon>Robertmurraya</taxon>
    </lineage>
</organism>
<keyword evidence="6" id="KW-1185">Reference proteome</keyword>
<dbReference type="Pfam" id="PF13786">
    <property type="entry name" value="DUF4179"/>
    <property type="match status" value="1"/>
</dbReference>
<accession>A0A919WM74</accession>
<comment type="caution">
    <text evidence="5">The sequence shown here is derived from an EMBL/GenBank/DDBJ whole genome shotgun (WGS) entry which is preliminary data.</text>
</comment>
<keyword evidence="2" id="KW-1133">Transmembrane helix</keyword>
<feature type="domain" description="DUF4179" evidence="3">
    <location>
        <begin position="42"/>
        <end position="137"/>
    </location>
</feature>
<keyword evidence="2" id="KW-0472">Membrane</keyword>
<name>A0A919WM74_9BACI</name>
<dbReference type="InterPro" id="IPR040680">
    <property type="entry name" value="DUF5643"/>
</dbReference>
<gene>
    <name evidence="5" type="ORF">J27TS8_41620</name>
</gene>
<dbReference type="InterPro" id="IPR025436">
    <property type="entry name" value="DUF4179"/>
</dbReference>
<feature type="domain" description="DUF5643" evidence="4">
    <location>
        <begin position="220"/>
        <end position="331"/>
    </location>
</feature>
<dbReference type="Gene3D" id="2.60.40.1630">
    <property type="entry name" value="bacillus anthracis domain"/>
    <property type="match status" value="1"/>
</dbReference>
<dbReference type="OrthoDB" id="2725974at2"/>
<evidence type="ECO:0000259" key="4">
    <source>
        <dbReference type="Pfam" id="PF18705"/>
    </source>
</evidence>
<protein>
    <recommendedName>
        <fullName evidence="7">DUF4179 domain-containing protein</fullName>
    </recommendedName>
</protein>
<evidence type="ECO:0000256" key="2">
    <source>
        <dbReference type="SAM" id="Phobius"/>
    </source>
</evidence>
<evidence type="ECO:0000313" key="6">
    <source>
        <dbReference type="Proteomes" id="UP000682111"/>
    </source>
</evidence>
<evidence type="ECO:0008006" key="7">
    <source>
        <dbReference type="Google" id="ProtNLM"/>
    </source>
</evidence>
<reference evidence="5" key="1">
    <citation type="submission" date="2021-03" db="EMBL/GenBank/DDBJ databases">
        <title>Antimicrobial resistance genes in bacteria isolated from Japanese honey, and their potential for conferring macrolide and lincosamide resistance in the American foulbrood pathogen Paenibacillus larvae.</title>
        <authorList>
            <person name="Okamoto M."/>
            <person name="Kumagai M."/>
            <person name="Kanamori H."/>
            <person name="Takamatsu D."/>
        </authorList>
    </citation>
    <scope>NUCLEOTIDE SEQUENCE</scope>
    <source>
        <strain evidence="5">J27TS8</strain>
    </source>
</reference>
<proteinExistence type="predicted"/>
<dbReference type="RefSeq" id="WP_095314157.1">
    <property type="nucleotide sequence ID" value="NZ_SWLZ01000030.1"/>
</dbReference>
<feature type="coiled-coil region" evidence="1">
    <location>
        <begin position="2"/>
        <end position="29"/>
    </location>
</feature>
<dbReference type="EMBL" id="BORC01000011">
    <property type="protein sequence ID" value="GIN64169.1"/>
    <property type="molecule type" value="Genomic_DNA"/>
</dbReference>
<dbReference type="Proteomes" id="UP000682111">
    <property type="component" value="Unassembled WGS sequence"/>
</dbReference>
<dbReference type="Pfam" id="PF18705">
    <property type="entry name" value="DUF5643"/>
    <property type="match status" value="1"/>
</dbReference>
<keyword evidence="1" id="KW-0175">Coiled coil</keyword>
<evidence type="ECO:0000259" key="3">
    <source>
        <dbReference type="Pfam" id="PF13786"/>
    </source>
</evidence>
<keyword evidence="2" id="KW-0812">Transmembrane</keyword>
<sequence>MFSNEEEKLMKYNQNLEQLALNEDKLNEAIEAGFRKAQFDKKKRKKWWLNAAVVAALFFIFFTSIRVSPAFANYIAEIPGMEKIVELIRHDKGIMTAIEHDYYEPIEVSEKKNGMEVVIDGAIVDEHGLVLFYTINSEKKQTEIMMENVVLKNMKGEEVKYGSHSFGTPHYSEKGEKTFNGTIEYFFENPFAERELQLEIELKGDTYNLPFTLKGEIKAKKTYAINQTVTIEGQKIHLVEATVYPLRVGVHVKLDPNNTKKLLEFEDLRLVDGNGETWSKIKNGITKNVLSGDEWLIYLQSNYFKEPEELYLAFNKIQALDKEDSSLVIDTEKEEIIEQPKGNKLRDLTVSTNEIRVNLYTEKEFPYGLFNEVVNGEGKKIDIDSSFWSGYRDEGYAAIGVQIPHLKSQPNPLTLELSFFPEWIYGEEKIRIK</sequence>
<feature type="transmembrane region" description="Helical" evidence="2">
    <location>
        <begin position="47"/>
        <end position="65"/>
    </location>
</feature>
<dbReference type="AlphaFoldDB" id="A0A919WM74"/>